<evidence type="ECO:0000256" key="4">
    <source>
        <dbReference type="ARBA" id="ARBA00022692"/>
    </source>
</evidence>
<keyword evidence="6 11" id="KW-0472">Membrane</keyword>
<dbReference type="GO" id="GO:0016324">
    <property type="term" value="C:apical plasma membrane"/>
    <property type="evidence" value="ECO:0007669"/>
    <property type="project" value="UniProtKB-SubCell"/>
</dbReference>
<feature type="transmembrane region" description="Helical" evidence="11">
    <location>
        <begin position="37"/>
        <end position="57"/>
    </location>
</feature>
<evidence type="ECO:0000256" key="8">
    <source>
        <dbReference type="ARBA" id="ARBA00049650"/>
    </source>
</evidence>
<dbReference type="Proteomes" id="UP000007646">
    <property type="component" value="Unassembled WGS sequence"/>
</dbReference>
<accession>G3UIB6</accession>
<reference evidence="12" key="3">
    <citation type="submission" date="2025-09" db="UniProtKB">
        <authorList>
            <consortium name="Ensembl"/>
        </authorList>
    </citation>
    <scope>IDENTIFICATION</scope>
    <source>
        <strain evidence="12">Isolate ISIS603380</strain>
    </source>
</reference>
<feature type="region of interest" description="Disordered" evidence="10">
    <location>
        <begin position="86"/>
        <end position="117"/>
    </location>
</feature>
<evidence type="ECO:0000256" key="3">
    <source>
        <dbReference type="ARBA" id="ARBA00022553"/>
    </source>
</evidence>
<evidence type="ECO:0000313" key="12">
    <source>
        <dbReference type="Ensembl" id="ENSLAFP00000027574.1"/>
    </source>
</evidence>
<dbReference type="GeneTree" id="ENSGT00940000154660"/>
<dbReference type="FunCoup" id="G3UIB6">
    <property type="interactions" value="29"/>
</dbReference>
<sequence>RSLSLLCTCSAPCDLPAAAHPLPSPGLGNLEPWMQGLIAVAVFLVLVAIAFAVNHFWCQEEPPGPEWALWCPFTASFGVMVGVGRRGPLSSSFRSNERENAYENTPEEEGKVQSTPM</sequence>
<evidence type="ECO:0000256" key="11">
    <source>
        <dbReference type="SAM" id="Phobius"/>
    </source>
</evidence>
<dbReference type="HOGENOM" id="CLU_168651_0_0_1"/>
<dbReference type="Ensembl" id="ENSLAFT00000030204.1">
    <property type="protein sequence ID" value="ENSLAFP00000027574.1"/>
    <property type="gene ID" value="ENSLAFG00000029973.1"/>
</dbReference>
<gene>
    <name evidence="12" type="primary">PDZK1IP1</name>
</gene>
<evidence type="ECO:0000256" key="5">
    <source>
        <dbReference type="ARBA" id="ARBA00022989"/>
    </source>
</evidence>
<evidence type="ECO:0000256" key="2">
    <source>
        <dbReference type="ARBA" id="ARBA00022475"/>
    </source>
</evidence>
<keyword evidence="2" id="KW-1003">Cell membrane</keyword>
<evidence type="ECO:0000256" key="6">
    <source>
        <dbReference type="ARBA" id="ARBA00023136"/>
    </source>
</evidence>
<reference evidence="12" key="2">
    <citation type="submission" date="2025-08" db="UniProtKB">
        <authorList>
            <consortium name="Ensembl"/>
        </authorList>
    </citation>
    <scope>IDENTIFICATION</scope>
    <source>
        <strain evidence="12">Isolate ISIS603380</strain>
    </source>
</reference>
<dbReference type="PANTHER" id="PTHR15296:SF0">
    <property type="entry name" value="PDZK1-INTERACTING PROTEIN 1"/>
    <property type="match status" value="1"/>
</dbReference>
<dbReference type="InParanoid" id="G3UIB6"/>
<keyword evidence="5 11" id="KW-1133">Transmembrane helix</keyword>
<keyword evidence="13" id="KW-1185">Reference proteome</keyword>
<proteinExistence type="inferred from homology"/>
<comment type="subcellular location">
    <subcellularLocation>
        <location evidence="7">Apical cell membrane</location>
        <topology evidence="7">Single-pass membrane protein</topology>
    </subcellularLocation>
</comment>
<name>G3UIB6_LOXAF</name>
<evidence type="ECO:0000313" key="13">
    <source>
        <dbReference type="Proteomes" id="UP000007646"/>
    </source>
</evidence>
<reference evidence="12 13" key="1">
    <citation type="submission" date="2009-06" db="EMBL/GenBank/DDBJ databases">
        <title>The Genome Sequence of Loxodonta africana (African elephant).</title>
        <authorList>
            <person name="Di Palma F."/>
            <person name="Heiman D."/>
            <person name="Young S."/>
            <person name="Johnson J."/>
            <person name="Lander E.S."/>
            <person name="Lindblad-Toh K."/>
        </authorList>
    </citation>
    <scope>NUCLEOTIDE SEQUENCE [LARGE SCALE GENOMIC DNA]</scope>
    <source>
        <strain evidence="12 13">Isolate ISIS603380</strain>
    </source>
</reference>
<dbReference type="AlphaFoldDB" id="G3UIB6"/>
<keyword evidence="3" id="KW-0597">Phosphoprotein</keyword>
<protein>
    <recommendedName>
        <fullName evidence="1">PDZK1-interacting protein 1</fullName>
    </recommendedName>
</protein>
<dbReference type="Pfam" id="PF15807">
    <property type="entry name" value="MAP17"/>
    <property type="match status" value="1"/>
</dbReference>
<dbReference type="InterPro" id="IPR031627">
    <property type="entry name" value="PDZK1IP1/SMIM24"/>
</dbReference>
<evidence type="ECO:0000256" key="10">
    <source>
        <dbReference type="SAM" id="MobiDB-lite"/>
    </source>
</evidence>
<evidence type="ECO:0000256" key="9">
    <source>
        <dbReference type="ARBA" id="ARBA00049690"/>
    </source>
</evidence>
<dbReference type="STRING" id="9785.ENSLAFP00000027574"/>
<comment type="similarity">
    <text evidence="8">Belongs to the PDZK1-interacting protein 1/SMIM24 family.</text>
</comment>
<comment type="subunit">
    <text evidence="9">Forms a heterodimer (via N-terminal transmembrane helix) with SLC5A2/SGLT2 (via TM13); this interaction enhances SLC5A2 transporter activity. Interacts with PDZK1.</text>
</comment>
<dbReference type="eggNOG" id="ENOG502SAPW">
    <property type="taxonomic scope" value="Eukaryota"/>
</dbReference>
<organism evidence="12 13">
    <name type="scientific">Loxodonta africana</name>
    <name type="common">African elephant</name>
    <dbReference type="NCBI Taxonomy" id="9785"/>
    <lineage>
        <taxon>Eukaryota</taxon>
        <taxon>Metazoa</taxon>
        <taxon>Chordata</taxon>
        <taxon>Craniata</taxon>
        <taxon>Vertebrata</taxon>
        <taxon>Euteleostomi</taxon>
        <taxon>Mammalia</taxon>
        <taxon>Eutheria</taxon>
        <taxon>Afrotheria</taxon>
        <taxon>Proboscidea</taxon>
        <taxon>Elephantidae</taxon>
        <taxon>Loxodonta</taxon>
    </lineage>
</organism>
<evidence type="ECO:0000256" key="1">
    <source>
        <dbReference type="ARBA" id="ARBA00018942"/>
    </source>
</evidence>
<evidence type="ECO:0000256" key="7">
    <source>
        <dbReference type="ARBA" id="ARBA00037861"/>
    </source>
</evidence>
<dbReference type="PANTHER" id="PTHR15296">
    <property type="entry name" value="MEMBRANE-ASSOCIATED PROTEIN MAP17"/>
    <property type="match status" value="1"/>
</dbReference>
<keyword evidence="4 11" id="KW-0812">Transmembrane</keyword>
<dbReference type="OMA" id="ACCQEAR"/>